<dbReference type="RefSeq" id="WP_038350641.1">
    <property type="nucleotide sequence ID" value="NZ_CP019962.1"/>
</dbReference>
<reference evidence="2" key="1">
    <citation type="journal article" date="2017" name="Sci. Rep.">
        <title>Determination of the Genome and Primary Transcriptome of Syngas Fermenting Eubacterium limosum ATCC 8486.</title>
        <authorList>
            <person name="Song Y."/>
            <person name="Shin J."/>
            <person name="Jeong Y."/>
            <person name="Jin S."/>
            <person name="Lee J.K."/>
            <person name="Kim D.R."/>
            <person name="Kim S.C."/>
            <person name="Cho S."/>
            <person name="Cho B.K."/>
        </authorList>
    </citation>
    <scope>NUCLEOTIDE SEQUENCE [LARGE SCALE GENOMIC DNA]</scope>
    <source>
        <strain evidence="2">ATCC 8486</strain>
    </source>
</reference>
<name>A0AAC9QVS3_EUBLI</name>
<organism evidence="1 2">
    <name type="scientific">Eubacterium limosum</name>
    <dbReference type="NCBI Taxonomy" id="1736"/>
    <lineage>
        <taxon>Bacteria</taxon>
        <taxon>Bacillati</taxon>
        <taxon>Bacillota</taxon>
        <taxon>Clostridia</taxon>
        <taxon>Eubacteriales</taxon>
        <taxon>Eubacteriaceae</taxon>
        <taxon>Eubacterium</taxon>
    </lineage>
</organism>
<dbReference type="AlphaFoldDB" id="A0AAC9QVS3"/>
<evidence type="ECO:0000313" key="2">
    <source>
        <dbReference type="Proteomes" id="UP000192391"/>
    </source>
</evidence>
<gene>
    <name evidence="1" type="ORF">B2M23_14220</name>
</gene>
<sequence length="191" mass="21588">MNQTKNLKKPADMKGMERVKARKDLRYYPVPDYLKDLGVSSMADLTDEMPLVYHCDSPFFPMEGGYQPCETPENLSAKALAAELGEICRVKLGNSAHPLHLFEALCDGRPLKECIFPDGSTHLCAQGEIESEGETPLSDMDIETFQSPLLRAVTDQALLTDSIDMKRWVYRLRDPWSDTYFVLIEKGEAHE</sequence>
<evidence type="ECO:0000313" key="1">
    <source>
        <dbReference type="EMBL" id="ARD66622.1"/>
    </source>
</evidence>
<accession>A0AAC9QVS3</accession>
<proteinExistence type="predicted"/>
<dbReference type="Proteomes" id="UP000192391">
    <property type="component" value="Chromosome"/>
</dbReference>
<dbReference type="KEGG" id="elim:B2M23_14220"/>
<dbReference type="EMBL" id="CP019962">
    <property type="protein sequence ID" value="ARD66622.1"/>
    <property type="molecule type" value="Genomic_DNA"/>
</dbReference>
<protein>
    <submittedName>
        <fullName evidence="1">Uncharacterized protein</fullName>
    </submittedName>
</protein>